<evidence type="ECO:0000256" key="4">
    <source>
        <dbReference type="ARBA" id="ARBA00023163"/>
    </source>
</evidence>
<dbReference type="BioCyc" id="JESP1508404:G14D9-9399-MONOMER"/>
<dbReference type="STRING" id="1508404.JMA_01950"/>
<dbReference type="InterPro" id="IPR014284">
    <property type="entry name" value="RNA_pol_sigma-70_dom"/>
</dbReference>
<dbReference type="InterPro" id="IPR013325">
    <property type="entry name" value="RNA_pol_sigma_r2"/>
</dbReference>
<evidence type="ECO:0000256" key="1">
    <source>
        <dbReference type="ARBA" id="ARBA00010641"/>
    </source>
</evidence>
<comment type="similarity">
    <text evidence="1">Belongs to the sigma-70 factor family. ECF subfamily.</text>
</comment>
<feature type="domain" description="RNA polymerase sigma factor 70 region 4 type 2" evidence="6">
    <location>
        <begin position="125"/>
        <end position="176"/>
    </location>
</feature>
<dbReference type="InterPro" id="IPR039425">
    <property type="entry name" value="RNA_pol_sigma-70-like"/>
</dbReference>
<dbReference type="GO" id="GO:0006352">
    <property type="term" value="P:DNA-templated transcription initiation"/>
    <property type="evidence" value="ECO:0007669"/>
    <property type="project" value="InterPro"/>
</dbReference>
<evidence type="ECO:0000259" key="5">
    <source>
        <dbReference type="Pfam" id="PF04542"/>
    </source>
</evidence>
<dbReference type="Pfam" id="PF08281">
    <property type="entry name" value="Sigma70_r4_2"/>
    <property type="match status" value="1"/>
</dbReference>
<organism evidence="7 8">
    <name type="scientific">Jeotgalibacillus malaysiensis</name>
    <dbReference type="NCBI Taxonomy" id="1508404"/>
    <lineage>
        <taxon>Bacteria</taxon>
        <taxon>Bacillati</taxon>
        <taxon>Bacillota</taxon>
        <taxon>Bacilli</taxon>
        <taxon>Bacillales</taxon>
        <taxon>Caryophanaceae</taxon>
        <taxon>Jeotgalibacillus</taxon>
    </lineage>
</organism>
<dbReference type="InterPro" id="IPR007627">
    <property type="entry name" value="RNA_pol_sigma70_r2"/>
</dbReference>
<dbReference type="KEGG" id="jeo:JMA_01950"/>
<dbReference type="Gene3D" id="1.10.1740.10">
    <property type="match status" value="1"/>
</dbReference>
<keyword evidence="3" id="KW-0731">Sigma factor</keyword>
<dbReference type="InterPro" id="IPR013249">
    <property type="entry name" value="RNA_pol_sigma70_r4_t2"/>
</dbReference>
<proteinExistence type="inferred from homology"/>
<evidence type="ECO:0000313" key="7">
    <source>
        <dbReference type="EMBL" id="AJD89512.1"/>
    </source>
</evidence>
<keyword evidence="8" id="KW-1185">Reference proteome</keyword>
<dbReference type="SUPFAM" id="SSF88946">
    <property type="entry name" value="Sigma2 domain of RNA polymerase sigma factors"/>
    <property type="match status" value="1"/>
</dbReference>
<evidence type="ECO:0000259" key="6">
    <source>
        <dbReference type="Pfam" id="PF08281"/>
    </source>
</evidence>
<dbReference type="InterPro" id="IPR036388">
    <property type="entry name" value="WH-like_DNA-bd_sf"/>
</dbReference>
<dbReference type="Pfam" id="PF04542">
    <property type="entry name" value="Sigma70_r2"/>
    <property type="match status" value="1"/>
</dbReference>
<dbReference type="GO" id="GO:0016987">
    <property type="term" value="F:sigma factor activity"/>
    <property type="evidence" value="ECO:0007669"/>
    <property type="project" value="UniProtKB-KW"/>
</dbReference>
<name>A0A0B5ALC4_9BACL</name>
<gene>
    <name evidence="7" type="ORF">JMA_01950</name>
</gene>
<evidence type="ECO:0000313" key="8">
    <source>
        <dbReference type="Proteomes" id="UP000031449"/>
    </source>
</evidence>
<dbReference type="PANTHER" id="PTHR43133:SF62">
    <property type="entry name" value="RNA POLYMERASE SIGMA FACTOR SIGZ"/>
    <property type="match status" value="1"/>
</dbReference>
<keyword evidence="2" id="KW-0805">Transcription regulation</keyword>
<feature type="domain" description="RNA polymerase sigma-70 region 2" evidence="5">
    <location>
        <begin position="26"/>
        <end position="94"/>
    </location>
</feature>
<dbReference type="AlphaFoldDB" id="A0A0B5ALC4"/>
<dbReference type="NCBIfam" id="TIGR02937">
    <property type="entry name" value="sigma70-ECF"/>
    <property type="match status" value="1"/>
</dbReference>
<dbReference type="OrthoDB" id="9784272at2"/>
<accession>A0A0B5ALC4</accession>
<dbReference type="CDD" id="cd06171">
    <property type="entry name" value="Sigma70_r4"/>
    <property type="match status" value="1"/>
</dbReference>
<keyword evidence="4" id="KW-0804">Transcription</keyword>
<dbReference type="EMBL" id="CP009416">
    <property type="protein sequence ID" value="AJD89512.1"/>
    <property type="molecule type" value="Genomic_DNA"/>
</dbReference>
<evidence type="ECO:0000256" key="3">
    <source>
        <dbReference type="ARBA" id="ARBA00023082"/>
    </source>
</evidence>
<dbReference type="GO" id="GO:0003677">
    <property type="term" value="F:DNA binding"/>
    <property type="evidence" value="ECO:0007669"/>
    <property type="project" value="InterPro"/>
</dbReference>
<dbReference type="InterPro" id="IPR013324">
    <property type="entry name" value="RNA_pol_sigma_r3/r4-like"/>
</dbReference>
<dbReference type="HOGENOM" id="CLU_047691_9_3_9"/>
<reference evidence="7 8" key="1">
    <citation type="submission" date="2014-08" db="EMBL/GenBank/DDBJ databases">
        <title>Complete genome of a marine bacteria Jeotgalibacillus malaysiensis.</title>
        <authorList>
            <person name="Yaakop A.S."/>
            <person name="Chan K.-G."/>
            <person name="Goh K.M."/>
        </authorList>
    </citation>
    <scope>NUCLEOTIDE SEQUENCE [LARGE SCALE GENOMIC DNA]</scope>
    <source>
        <strain evidence="7 8">D5</strain>
    </source>
</reference>
<sequence>MSQQLPDFDLYQKVVHEQDSQALRQLYQKYEKLIYSFSYKMTQDQEVAEEAIQEVFLKLWKKHAPYDQSKGKFSSWLLTMTRNTCLDALRKRNRHETVEYIEKDTLRVTEETPADILEWKEQGSAIQDCMGSLKKEQQQIVQLFYFNGYTQQAISKETDTPLGTIKGRIRLALKHLKACLKGKGGHEDDSAL</sequence>
<dbReference type="SUPFAM" id="SSF88659">
    <property type="entry name" value="Sigma3 and sigma4 domains of RNA polymerase sigma factors"/>
    <property type="match status" value="1"/>
</dbReference>
<dbReference type="PANTHER" id="PTHR43133">
    <property type="entry name" value="RNA POLYMERASE ECF-TYPE SIGMA FACTO"/>
    <property type="match status" value="1"/>
</dbReference>
<dbReference type="Gene3D" id="1.10.10.10">
    <property type="entry name" value="Winged helix-like DNA-binding domain superfamily/Winged helix DNA-binding domain"/>
    <property type="match status" value="1"/>
</dbReference>
<dbReference type="Proteomes" id="UP000031449">
    <property type="component" value="Chromosome"/>
</dbReference>
<evidence type="ECO:0000256" key="2">
    <source>
        <dbReference type="ARBA" id="ARBA00023015"/>
    </source>
</evidence>
<protein>
    <submittedName>
        <fullName evidence="7">RNA polymerase sigma70 factor</fullName>
    </submittedName>
</protein>